<protein>
    <submittedName>
        <fullName evidence="1">Uncharacterized protein</fullName>
    </submittedName>
</protein>
<accession>A0ACB7P3L8</accession>
<dbReference type="Proteomes" id="UP000724584">
    <property type="component" value="Unassembled WGS sequence"/>
</dbReference>
<keyword evidence="2" id="KW-1185">Reference proteome</keyword>
<name>A0ACB7P3L8_9PEZI</name>
<evidence type="ECO:0000313" key="2">
    <source>
        <dbReference type="Proteomes" id="UP000724584"/>
    </source>
</evidence>
<organism evidence="1 2">
    <name type="scientific">Chaetomium tenue</name>
    <dbReference type="NCBI Taxonomy" id="1854479"/>
    <lineage>
        <taxon>Eukaryota</taxon>
        <taxon>Fungi</taxon>
        <taxon>Dikarya</taxon>
        <taxon>Ascomycota</taxon>
        <taxon>Pezizomycotina</taxon>
        <taxon>Sordariomycetes</taxon>
        <taxon>Sordariomycetidae</taxon>
        <taxon>Sordariales</taxon>
        <taxon>Chaetomiaceae</taxon>
        <taxon>Chaetomium</taxon>
    </lineage>
</organism>
<evidence type="ECO:0000313" key="1">
    <source>
        <dbReference type="EMBL" id="KAH6628482.1"/>
    </source>
</evidence>
<proteinExistence type="predicted"/>
<dbReference type="EMBL" id="JAGIZQ010000005">
    <property type="protein sequence ID" value="KAH6628482.1"/>
    <property type="molecule type" value="Genomic_DNA"/>
</dbReference>
<reference evidence="1 2" key="1">
    <citation type="journal article" date="2021" name="Nat. Commun.">
        <title>Genetic determinants of endophytism in the Arabidopsis root mycobiome.</title>
        <authorList>
            <person name="Mesny F."/>
            <person name="Miyauchi S."/>
            <person name="Thiergart T."/>
            <person name="Pickel B."/>
            <person name="Atanasova L."/>
            <person name="Karlsson M."/>
            <person name="Huettel B."/>
            <person name="Barry K.W."/>
            <person name="Haridas S."/>
            <person name="Chen C."/>
            <person name="Bauer D."/>
            <person name="Andreopoulos W."/>
            <person name="Pangilinan J."/>
            <person name="LaButti K."/>
            <person name="Riley R."/>
            <person name="Lipzen A."/>
            <person name="Clum A."/>
            <person name="Drula E."/>
            <person name="Henrissat B."/>
            <person name="Kohler A."/>
            <person name="Grigoriev I.V."/>
            <person name="Martin F.M."/>
            <person name="Hacquard S."/>
        </authorList>
    </citation>
    <scope>NUCLEOTIDE SEQUENCE [LARGE SCALE GENOMIC DNA]</scope>
    <source>
        <strain evidence="1 2">MPI-SDFR-AT-0079</strain>
    </source>
</reference>
<comment type="caution">
    <text evidence="1">The sequence shown here is derived from an EMBL/GenBank/DDBJ whole genome shotgun (WGS) entry which is preliminary data.</text>
</comment>
<gene>
    <name evidence="1" type="ORF">F5144DRAFT_579160</name>
</gene>
<sequence length="208" mass="22857">MIVQTSIPGAPATASATLKFETQTENGCVLVTEAPVIGRQVAVDTATQVISWIRQNTKTLVREDMYRKQATDHGLWVITKTYTTRRCAIAMMMAESSSVEIGLSLSAEGLFVLDPGVTWGNISSGSSTDVHSGDEGSEGDVDQTSEVVVFISGIFFKRRLAGLGMKEAVMQKDQKPFVRGDDDDQLRVLTVDVEGREQEVWDLEHWDK</sequence>